<gene>
    <name evidence="1" type="ORF">JOF56_000733</name>
</gene>
<accession>A0ABS4T928</accession>
<reference evidence="1 2" key="1">
    <citation type="submission" date="2021-03" db="EMBL/GenBank/DDBJ databases">
        <title>Sequencing the genomes of 1000 actinobacteria strains.</title>
        <authorList>
            <person name="Klenk H.-P."/>
        </authorList>
    </citation>
    <scope>NUCLEOTIDE SEQUENCE [LARGE SCALE GENOMIC DNA]</scope>
    <source>
        <strain evidence="1 2">DSM 46670</strain>
    </source>
</reference>
<proteinExistence type="predicted"/>
<dbReference type="EMBL" id="JAGINW010000001">
    <property type="protein sequence ID" value="MBP2320348.1"/>
    <property type="molecule type" value="Genomic_DNA"/>
</dbReference>
<comment type="caution">
    <text evidence="1">The sequence shown here is derived from an EMBL/GenBank/DDBJ whole genome shotgun (WGS) entry which is preliminary data.</text>
</comment>
<sequence>MSSHIENEHKDYLYASAAISLLDIAHADVHCKANDDGLTLLTNLKAGQSGEGAWTDQHLEIFASREKSLFRLAFSCDFGMRNVTLGGFTLFDQVTVPCIDIPDFAVKADLKIEVDASAGTFHLGGTLRFTFMQESLDTGFSINVRLLDAPGKLAGIGTLLLDWISGNLASVLAGALNTAAKFAEWVRVNVVPYALSAFGIALVLGGPFGLGAAAALRILVGSGLGGDAVSAAMRDAFSWTDPILRAADQAFDEFTSRVGSLIGSHDVDMVVFNLTPHILEVTGAHGGEITPHTGLQIKPGGAGIVARYRASSGTWEWVYLRDNDTGRQYQLYIQLSRFISNRHTGFDYYNPNPQEENSGSVELPADVASKQWNGGQAAAFTLHRVPS</sequence>
<organism evidence="1 2">
    <name type="scientific">Kibdelosporangium banguiense</name>
    <dbReference type="NCBI Taxonomy" id="1365924"/>
    <lineage>
        <taxon>Bacteria</taxon>
        <taxon>Bacillati</taxon>
        <taxon>Actinomycetota</taxon>
        <taxon>Actinomycetes</taxon>
        <taxon>Pseudonocardiales</taxon>
        <taxon>Pseudonocardiaceae</taxon>
        <taxon>Kibdelosporangium</taxon>
    </lineage>
</organism>
<dbReference type="RefSeq" id="WP_209634366.1">
    <property type="nucleotide sequence ID" value="NZ_JAGINW010000001.1"/>
</dbReference>
<evidence type="ECO:0000313" key="2">
    <source>
        <dbReference type="Proteomes" id="UP001519332"/>
    </source>
</evidence>
<evidence type="ECO:0000313" key="1">
    <source>
        <dbReference type="EMBL" id="MBP2320348.1"/>
    </source>
</evidence>
<name>A0ABS4T928_9PSEU</name>
<dbReference type="Proteomes" id="UP001519332">
    <property type="component" value="Unassembled WGS sequence"/>
</dbReference>
<protein>
    <submittedName>
        <fullName evidence="1">Uncharacterized protein</fullName>
    </submittedName>
</protein>
<keyword evidence="2" id="KW-1185">Reference proteome</keyword>